<organism evidence="2 4">
    <name type="scientific">Flagellimonas aequoris</name>
    <dbReference type="NCBI Taxonomy" id="2306997"/>
    <lineage>
        <taxon>Bacteria</taxon>
        <taxon>Pseudomonadati</taxon>
        <taxon>Bacteroidota</taxon>
        <taxon>Flavobacteriia</taxon>
        <taxon>Flavobacteriales</taxon>
        <taxon>Flavobacteriaceae</taxon>
        <taxon>Flagellimonas</taxon>
    </lineage>
</organism>
<proteinExistence type="predicted"/>
<dbReference type="InterPro" id="IPR019734">
    <property type="entry name" value="TPR_rpt"/>
</dbReference>
<name>A0A418N4S1_9FLAO</name>
<evidence type="ECO:0000313" key="4">
    <source>
        <dbReference type="Proteomes" id="UP000284189"/>
    </source>
</evidence>
<dbReference type="PROSITE" id="PS50005">
    <property type="entry name" value="TPR"/>
    <property type="match status" value="1"/>
</dbReference>
<dbReference type="Pfam" id="PF13715">
    <property type="entry name" value="CarbopepD_reg_2"/>
    <property type="match status" value="1"/>
</dbReference>
<dbReference type="Proteomes" id="UP000321528">
    <property type="component" value="Unassembled WGS sequence"/>
</dbReference>
<dbReference type="SUPFAM" id="SSF49464">
    <property type="entry name" value="Carboxypeptidase regulatory domain-like"/>
    <property type="match status" value="1"/>
</dbReference>
<sequence length="582" mass="66676">MMRICTSLIIIFCSIGTLLGQNIVKGRITSDGKPLPSVHITNIASGTITGSDDNGLYVIQARPKEELMFTYLGMDTISIIVEDVTHILNIEMYPKVEQLDEVVVEKKISRQKKLAMDYFTDSTVVNTSFGYISPATSAYHLKVIDGSEFHPGLDLLSAIASRRSGINVETYYPDKVPVRTLFMTRTLGSSLKKIPVLYEVDGMIHTDPPNWLDVSMVLRVGIIPGLQAVWRYGHIASGGVVVINTVNGVHGLREENSNKHYDRARLRNNFVTGKVISNTELKEEYPSYLKMMDGATSLEETLRIYTEYEKLFSKVPYFYLDCYRLMFEKYGGKEADEILDENVVQFQENPVWLKVLAYLYESQNRFEKAHELYKRVYMLRPEYAQSFVDMANSYRNLGLTESATSLFARHAYLQEEGLLPTDSLDLSKIVGRELDNLFAIDNNATKIRERTFNLEEQGISTRLVFEWNDSEAEFDLQFVNPNNQYFNWKHTIEDMPERIRSEKKLGYSMADFLLDDELPGTWKVNATYHGNKQLTPTYLKATIYRNYGSKLQSKEIKVFRLGLKGANQFLFDLELPSLVVRN</sequence>
<dbReference type="OrthoDB" id="1079187at2"/>
<evidence type="ECO:0000256" key="1">
    <source>
        <dbReference type="PROSITE-ProRule" id="PRU00339"/>
    </source>
</evidence>
<evidence type="ECO:0000313" key="5">
    <source>
        <dbReference type="Proteomes" id="UP000321528"/>
    </source>
</evidence>
<reference evidence="3 5" key="2">
    <citation type="submission" date="2019-07" db="EMBL/GenBank/DDBJ databases">
        <title>Draft genome of two Muricauda strains isolated from deep sea.</title>
        <authorList>
            <person name="Sun C."/>
        </authorList>
    </citation>
    <scope>NUCLEOTIDE SEQUENCE [LARGE SCALE GENOMIC DNA]</scope>
    <source>
        <strain evidence="3 5">NH166</strain>
    </source>
</reference>
<evidence type="ECO:0000313" key="2">
    <source>
        <dbReference type="EMBL" id="RIV68887.1"/>
    </source>
</evidence>
<dbReference type="InterPro" id="IPR008969">
    <property type="entry name" value="CarboxyPept-like_regulatory"/>
</dbReference>
<dbReference type="AlphaFoldDB" id="A0A418N4S1"/>
<keyword evidence="1" id="KW-0802">TPR repeat</keyword>
<reference evidence="2 4" key="1">
    <citation type="submission" date="2018-08" db="EMBL/GenBank/DDBJ databases">
        <title>Proposal of Muricauda 72 sp.nov. and Muricauda NH166 sp.nov., isolated from seawater.</title>
        <authorList>
            <person name="Cheng H."/>
            <person name="Wu Y.-H."/>
            <person name="Guo L.-L."/>
            <person name="Xu X.-W."/>
        </authorList>
    </citation>
    <scope>NUCLEOTIDE SEQUENCE [LARGE SCALE GENOMIC DNA]</scope>
    <source>
        <strain evidence="2 4">NH166</strain>
    </source>
</reference>
<feature type="repeat" description="TPR" evidence="1">
    <location>
        <begin position="350"/>
        <end position="383"/>
    </location>
</feature>
<dbReference type="SUPFAM" id="SSF48452">
    <property type="entry name" value="TPR-like"/>
    <property type="match status" value="1"/>
</dbReference>
<keyword evidence="5" id="KW-1185">Reference proteome</keyword>
<evidence type="ECO:0000313" key="3">
    <source>
        <dbReference type="EMBL" id="TXK00591.1"/>
    </source>
</evidence>
<dbReference type="EMBL" id="VNWL01000029">
    <property type="protein sequence ID" value="TXK00591.1"/>
    <property type="molecule type" value="Genomic_DNA"/>
</dbReference>
<accession>A0A418N4S1</accession>
<dbReference type="EMBL" id="QXFJ01000030">
    <property type="protein sequence ID" value="RIV68887.1"/>
    <property type="molecule type" value="Genomic_DNA"/>
</dbReference>
<gene>
    <name evidence="2" type="ORF">D2U88_17100</name>
    <name evidence="3" type="ORF">FQ019_16900</name>
</gene>
<comment type="caution">
    <text evidence="2">The sequence shown here is derived from an EMBL/GenBank/DDBJ whole genome shotgun (WGS) entry which is preliminary data.</text>
</comment>
<dbReference type="Proteomes" id="UP000284189">
    <property type="component" value="Unassembled WGS sequence"/>
</dbReference>
<dbReference type="InterPro" id="IPR011990">
    <property type="entry name" value="TPR-like_helical_dom_sf"/>
</dbReference>
<protein>
    <submittedName>
        <fullName evidence="2">Uncharacterized protein</fullName>
    </submittedName>
</protein>
<dbReference type="Gene3D" id="1.25.40.10">
    <property type="entry name" value="Tetratricopeptide repeat domain"/>
    <property type="match status" value="1"/>
</dbReference>